<gene>
    <name evidence="1" type="ORF">CN357_22260</name>
</gene>
<evidence type="ECO:0000313" key="2">
    <source>
        <dbReference type="Proteomes" id="UP000220210"/>
    </source>
</evidence>
<comment type="caution">
    <text evidence="1">The sequence shown here is derived from an EMBL/GenBank/DDBJ whole genome shotgun (WGS) entry which is preliminary data.</text>
</comment>
<name>A0A9X6VVH9_BACCE</name>
<protein>
    <recommendedName>
        <fullName evidence="3">DUF600 family protein</fullName>
    </recommendedName>
</protein>
<dbReference type="AlphaFoldDB" id="A0A9X6VVH9"/>
<dbReference type="Proteomes" id="UP000220210">
    <property type="component" value="Unassembled WGS sequence"/>
</dbReference>
<dbReference type="EMBL" id="NTSO01000015">
    <property type="protein sequence ID" value="PFF46171.1"/>
    <property type="molecule type" value="Genomic_DNA"/>
</dbReference>
<accession>A0A9X6VVH9</accession>
<sequence>MDLINKLKNTFKMKVDWENDGVYALSNECICLMYIEPHEGTDWKYLIRIDYRKTFERWSATWYEHEIADIIDENKVKDLMHDIKIIIEYENIVIAKISNDKEGNDFYYELNESVLEEMPLTI</sequence>
<evidence type="ECO:0000313" key="1">
    <source>
        <dbReference type="EMBL" id="PFF46171.1"/>
    </source>
</evidence>
<dbReference type="RefSeq" id="WP_098297417.1">
    <property type="nucleotide sequence ID" value="NZ_NTSO01000015.1"/>
</dbReference>
<reference evidence="1 2" key="1">
    <citation type="submission" date="2017-09" db="EMBL/GenBank/DDBJ databases">
        <title>Large-scale bioinformatics analysis of Bacillus genomes uncovers conserved roles of natural products in bacterial physiology.</title>
        <authorList>
            <consortium name="Agbiome Team Llc"/>
            <person name="Bleich R.M."/>
            <person name="Kirk G.J."/>
            <person name="Santa Maria K.C."/>
            <person name="Allen S.E."/>
            <person name="Farag S."/>
            <person name="Shank E.A."/>
            <person name="Bowers A."/>
        </authorList>
    </citation>
    <scope>NUCLEOTIDE SEQUENCE [LARGE SCALE GENOMIC DNA]</scope>
    <source>
        <strain evidence="1 2">AFS020204</strain>
    </source>
</reference>
<organism evidence="1 2">
    <name type="scientific">Bacillus cereus</name>
    <dbReference type="NCBI Taxonomy" id="1396"/>
    <lineage>
        <taxon>Bacteria</taxon>
        <taxon>Bacillati</taxon>
        <taxon>Bacillota</taxon>
        <taxon>Bacilli</taxon>
        <taxon>Bacillales</taxon>
        <taxon>Bacillaceae</taxon>
        <taxon>Bacillus</taxon>
        <taxon>Bacillus cereus group</taxon>
    </lineage>
</organism>
<evidence type="ECO:0008006" key="3">
    <source>
        <dbReference type="Google" id="ProtNLM"/>
    </source>
</evidence>
<proteinExistence type="predicted"/>